<dbReference type="RefSeq" id="WP_208196034.1">
    <property type="nucleotide sequence ID" value="NZ_CP076023.1"/>
</dbReference>
<organism evidence="2 3">
    <name type="scientific">Cellulomonas dongxiuzhuiae</name>
    <dbReference type="NCBI Taxonomy" id="2819979"/>
    <lineage>
        <taxon>Bacteria</taxon>
        <taxon>Bacillati</taxon>
        <taxon>Actinomycetota</taxon>
        <taxon>Actinomycetes</taxon>
        <taxon>Micrococcales</taxon>
        <taxon>Cellulomonadaceae</taxon>
        <taxon>Cellulomonas</taxon>
    </lineage>
</organism>
<keyword evidence="1" id="KW-0472">Membrane</keyword>
<evidence type="ECO:0000313" key="2">
    <source>
        <dbReference type="EMBL" id="QWC15467.1"/>
    </source>
</evidence>
<accession>A0ABX8GHV8</accession>
<dbReference type="Proteomes" id="UP000679335">
    <property type="component" value="Chromosome"/>
</dbReference>
<feature type="transmembrane region" description="Helical" evidence="1">
    <location>
        <begin position="15"/>
        <end position="35"/>
    </location>
</feature>
<keyword evidence="1" id="KW-1133">Transmembrane helix</keyword>
<evidence type="ECO:0000313" key="3">
    <source>
        <dbReference type="Proteomes" id="UP000679335"/>
    </source>
</evidence>
<reference evidence="2 3" key="1">
    <citation type="submission" date="2021-05" db="EMBL/GenBank/DDBJ databases">
        <title>Novel species in genus Cellulomonas.</title>
        <authorList>
            <person name="Zhang G."/>
        </authorList>
    </citation>
    <scope>NUCLEOTIDE SEQUENCE [LARGE SCALE GENOMIC DNA]</scope>
    <source>
        <strain evidence="3">zg-ZUI157</strain>
    </source>
</reference>
<dbReference type="EMBL" id="CP076023">
    <property type="protein sequence ID" value="QWC15467.1"/>
    <property type="molecule type" value="Genomic_DNA"/>
</dbReference>
<name>A0ABX8GHV8_9CELL</name>
<sequence>MTPPFGRSLVRTTRLWVWVAAAGTVLLLVMGALLVTGRSPARARPLVTVETTYAPGQAIPVSSVKPVVVLAQPLDADTAQVTCTEERHSQSREEPRVLDVGPETYPELTTVRDTDSGEDWAFVVATGDERLLSSVVCEGGGVERFTTMRAHDPASDRGFGTKLLLVAPLLALTSWIAHRVTRRREA</sequence>
<protein>
    <submittedName>
        <fullName evidence="2">Uncharacterized protein</fullName>
    </submittedName>
</protein>
<evidence type="ECO:0000256" key="1">
    <source>
        <dbReference type="SAM" id="Phobius"/>
    </source>
</evidence>
<keyword evidence="3" id="KW-1185">Reference proteome</keyword>
<keyword evidence="1" id="KW-0812">Transmembrane</keyword>
<proteinExistence type="predicted"/>
<gene>
    <name evidence="2" type="ORF">KKR89_14365</name>
</gene>